<organism evidence="1 2">
    <name type="scientific">Bacteriovorax stolpii</name>
    <name type="common">Bdellovibrio stolpii</name>
    <dbReference type="NCBI Taxonomy" id="960"/>
    <lineage>
        <taxon>Bacteria</taxon>
        <taxon>Pseudomonadati</taxon>
        <taxon>Bdellovibrionota</taxon>
        <taxon>Bacteriovoracia</taxon>
        <taxon>Bacteriovoracales</taxon>
        <taxon>Bacteriovoracaceae</taxon>
        <taxon>Bacteriovorax</taxon>
    </lineage>
</organism>
<keyword evidence="2" id="KW-1185">Reference proteome</keyword>
<dbReference type="EMBL" id="CP025704">
    <property type="protein sequence ID" value="AUN96556.1"/>
    <property type="molecule type" value="Genomic_DNA"/>
</dbReference>
<dbReference type="OrthoDB" id="5295870at2"/>
<gene>
    <name evidence="1" type="ORF">C0V70_00235</name>
</gene>
<dbReference type="InterPro" id="IPR025990">
    <property type="entry name" value="zinc_ribbon_bacterial"/>
</dbReference>
<evidence type="ECO:0000313" key="1">
    <source>
        <dbReference type="EMBL" id="AUN96556.1"/>
    </source>
</evidence>
<dbReference type="Pfam" id="PF14255">
    <property type="entry name" value="Zn_ribbon_21"/>
    <property type="match status" value="1"/>
</dbReference>
<dbReference type="RefSeq" id="WP_102241851.1">
    <property type="nucleotide sequence ID" value="NZ_CP025704.1"/>
</dbReference>
<evidence type="ECO:0000313" key="2">
    <source>
        <dbReference type="Proteomes" id="UP000235584"/>
    </source>
</evidence>
<dbReference type="AlphaFoldDB" id="A0A2K9NM18"/>
<dbReference type="PIRSF" id="PIRSF037225">
    <property type="entry name" value="UCP037225"/>
    <property type="match status" value="1"/>
</dbReference>
<dbReference type="Proteomes" id="UP000235584">
    <property type="component" value="Chromosome"/>
</dbReference>
<dbReference type="InterPro" id="IPR017143">
    <property type="entry name" value="UCP037225"/>
</dbReference>
<name>A0A2K9NM18_BACTC</name>
<proteinExistence type="predicted"/>
<protein>
    <submittedName>
        <fullName evidence="1">CPXCG motif-containing cysteine-rich protein</fullName>
    </submittedName>
</protein>
<accession>A0A2K9NM18</accession>
<reference evidence="1 2" key="1">
    <citation type="submission" date="2018-01" db="EMBL/GenBank/DDBJ databases">
        <title>Complete genome sequence of Bacteriovorax stolpii DSM12778.</title>
        <authorList>
            <person name="Tang B."/>
            <person name="Chang J."/>
        </authorList>
    </citation>
    <scope>NUCLEOTIDE SEQUENCE [LARGE SCALE GENOMIC DNA]</scope>
    <source>
        <strain evidence="1 2">DSM 12778</strain>
    </source>
</reference>
<dbReference type="KEGG" id="bsto:C0V70_00235"/>
<sequence length="57" mass="6736">MEIKCHFCFETIPLEIYREEGDKQDFIVDCEVCCHPLHITAEWNDEEEDFDVEVDAG</sequence>